<protein>
    <submittedName>
        <fullName evidence="1">Uncharacterized protein</fullName>
    </submittedName>
</protein>
<proteinExistence type="predicted"/>
<evidence type="ECO:0000313" key="1">
    <source>
        <dbReference type="EMBL" id="CAB4165070.1"/>
    </source>
</evidence>
<accession>A0A6J5NZF7</accession>
<sequence>MDIAKTIETYGLMALVAASGIPRRTLYRWKRNNAIPGEGAAYEMRLNQFKLGVVKLRPKKRKAA</sequence>
<gene>
    <name evidence="2" type="ORF">UFOVP1603_2</name>
    <name evidence="1" type="ORF">UFOVP833_23</name>
</gene>
<dbReference type="EMBL" id="LR796770">
    <property type="protein sequence ID" value="CAB4165070.1"/>
    <property type="molecule type" value="Genomic_DNA"/>
</dbReference>
<organism evidence="1">
    <name type="scientific">uncultured Caudovirales phage</name>
    <dbReference type="NCBI Taxonomy" id="2100421"/>
    <lineage>
        <taxon>Viruses</taxon>
        <taxon>Duplodnaviria</taxon>
        <taxon>Heunggongvirae</taxon>
        <taxon>Uroviricota</taxon>
        <taxon>Caudoviricetes</taxon>
        <taxon>Peduoviridae</taxon>
        <taxon>Maltschvirus</taxon>
        <taxon>Maltschvirus maltsch</taxon>
    </lineage>
</organism>
<name>A0A6J5NZF7_9CAUD</name>
<dbReference type="EMBL" id="LR797475">
    <property type="protein sequence ID" value="CAB4218048.1"/>
    <property type="molecule type" value="Genomic_DNA"/>
</dbReference>
<reference evidence="1" key="1">
    <citation type="submission" date="2020-04" db="EMBL/GenBank/DDBJ databases">
        <authorList>
            <person name="Chiriac C."/>
            <person name="Salcher M."/>
            <person name="Ghai R."/>
            <person name="Kavagutti S V."/>
        </authorList>
    </citation>
    <scope>NUCLEOTIDE SEQUENCE</scope>
</reference>
<evidence type="ECO:0000313" key="2">
    <source>
        <dbReference type="EMBL" id="CAB4218048.1"/>
    </source>
</evidence>